<feature type="site" description="Important for substrate specificity" evidence="4">
    <location>
        <position position="18"/>
    </location>
</feature>
<dbReference type="Proteomes" id="UP000218267">
    <property type="component" value="Chromosome"/>
</dbReference>
<dbReference type="PANTHER" id="PTHR43213">
    <property type="entry name" value="BIFUNCTIONAL DTTP/UTP PYROPHOSPHATASE/METHYLTRANSFERASE PROTEIN-RELATED"/>
    <property type="match status" value="1"/>
</dbReference>
<dbReference type="RefSeq" id="WP_096429786.1">
    <property type="nucleotide sequence ID" value="NZ_AP018042.1"/>
</dbReference>
<dbReference type="SUPFAM" id="SSF52972">
    <property type="entry name" value="ITPase-like"/>
    <property type="match status" value="1"/>
</dbReference>
<keyword evidence="4" id="KW-0963">Cytoplasm</keyword>
<evidence type="ECO:0000256" key="3">
    <source>
        <dbReference type="ARBA" id="ARBA00023080"/>
    </source>
</evidence>
<comment type="cofactor">
    <cofactor evidence="1 4">
        <name>a divalent metal cation</name>
        <dbReference type="ChEBI" id="CHEBI:60240"/>
    </cofactor>
</comment>
<dbReference type="NCBIfam" id="TIGR00172">
    <property type="entry name" value="maf"/>
    <property type="match status" value="1"/>
</dbReference>
<feature type="active site" description="Proton acceptor" evidence="4">
    <location>
        <position position="76"/>
    </location>
</feature>
<keyword evidence="2 4" id="KW-0378">Hydrolase</keyword>
<dbReference type="Pfam" id="PF02545">
    <property type="entry name" value="Maf"/>
    <property type="match status" value="1"/>
</dbReference>
<comment type="function">
    <text evidence="4">Nucleoside triphosphate pyrophosphatase that hydrolyzes dTTP and UTP. May have a dual role in cell division arrest and in preventing the incorporation of modified nucleotides into cellular nucleic acids.</text>
</comment>
<proteinExistence type="inferred from homology"/>
<comment type="similarity">
    <text evidence="4">Belongs to the Maf family. YhdE subfamily.</text>
</comment>
<dbReference type="GO" id="GO:0005737">
    <property type="term" value="C:cytoplasm"/>
    <property type="evidence" value="ECO:0007669"/>
    <property type="project" value="UniProtKB-SubCell"/>
</dbReference>
<dbReference type="GO" id="GO:0036221">
    <property type="term" value="F:UTP diphosphatase activity"/>
    <property type="evidence" value="ECO:0007669"/>
    <property type="project" value="RHEA"/>
</dbReference>
<dbReference type="PIRSF" id="PIRSF006305">
    <property type="entry name" value="Maf"/>
    <property type="match status" value="1"/>
</dbReference>
<dbReference type="OrthoDB" id="9807767at2"/>
<feature type="site" description="Important for substrate specificity" evidence="4">
    <location>
        <position position="159"/>
    </location>
</feature>
<protein>
    <recommendedName>
        <fullName evidence="4">dTTP/UTP pyrophosphatase</fullName>
        <shortName evidence="4">dTTPase/UTPase</shortName>
        <ecNumber evidence="4">3.6.1.9</ecNumber>
    </recommendedName>
    <alternativeName>
        <fullName evidence="4">Nucleoside triphosphate pyrophosphatase</fullName>
    </alternativeName>
    <alternativeName>
        <fullName evidence="4">Nucleotide pyrophosphatase</fullName>
        <shortName evidence="4">Nucleotide PPase</shortName>
    </alternativeName>
</protein>
<dbReference type="Gene3D" id="3.90.950.10">
    <property type="match status" value="1"/>
</dbReference>
<sequence>MLNNLKDYQLILASQSPRRHQMLKELGLIFEIRTKEVEEVYPGGLDTEQIPVYLSELKAKAFEEDIKSNELVITADTIVCVDDWILGKPKDREDAVKMLNALSNRSHQVISGVCLMSKEKKVSFSTTTNVHFKALSDEEIDYYIDNYKPFDKAGAYGIQEWIGFIGIDGIEGSYFNVVGLPIQRMYQELSKF</sequence>
<dbReference type="HAMAP" id="MF_00528">
    <property type="entry name" value="Maf"/>
    <property type="match status" value="1"/>
</dbReference>
<reference evidence="5 6" key="1">
    <citation type="journal article" date="2018" name="Mar. Genomics">
        <title>Complete genome sequence of Marinifilaceae bacterium strain SPP2, isolated from the Antarctic marine sediment.</title>
        <authorList>
            <person name="Watanabe M."/>
            <person name="Kojima H."/>
            <person name="Fukui M."/>
        </authorList>
    </citation>
    <scope>NUCLEOTIDE SEQUENCE [LARGE SCALE GENOMIC DNA]</scope>
    <source>
        <strain evidence="5 6">SPP2</strain>
    </source>
</reference>
<comment type="subcellular location">
    <subcellularLocation>
        <location evidence="4">Cytoplasm</location>
    </subcellularLocation>
</comment>
<comment type="catalytic activity">
    <reaction evidence="4">
        <text>UTP + H2O = UMP + diphosphate + H(+)</text>
        <dbReference type="Rhea" id="RHEA:29395"/>
        <dbReference type="ChEBI" id="CHEBI:15377"/>
        <dbReference type="ChEBI" id="CHEBI:15378"/>
        <dbReference type="ChEBI" id="CHEBI:33019"/>
        <dbReference type="ChEBI" id="CHEBI:46398"/>
        <dbReference type="ChEBI" id="CHEBI:57865"/>
        <dbReference type="EC" id="3.6.1.9"/>
    </reaction>
</comment>
<evidence type="ECO:0000256" key="2">
    <source>
        <dbReference type="ARBA" id="ARBA00022801"/>
    </source>
</evidence>
<dbReference type="EMBL" id="AP018042">
    <property type="protein sequence ID" value="BAX80930.1"/>
    <property type="molecule type" value="Genomic_DNA"/>
</dbReference>
<dbReference type="InterPro" id="IPR003697">
    <property type="entry name" value="Maf-like"/>
</dbReference>
<reference evidence="6" key="2">
    <citation type="journal article" date="2020" name="Antonie Van Leeuwenhoek">
        <title>Labilibaculum antarcticum sp. nov., a novel facultative anaerobic, psychrotorelant bacterium isolated from marine sediment of Antarctica.</title>
        <authorList>
            <person name="Watanabe M."/>
            <person name="Kojima H."/>
            <person name="Fukui M."/>
        </authorList>
    </citation>
    <scope>NUCLEOTIDE SEQUENCE [LARGE SCALE GENOMIC DNA]</scope>
    <source>
        <strain evidence="6">SPP2</strain>
    </source>
</reference>
<evidence type="ECO:0000313" key="6">
    <source>
        <dbReference type="Proteomes" id="UP000218267"/>
    </source>
</evidence>
<dbReference type="AlphaFoldDB" id="A0A1Y1CKV2"/>
<dbReference type="EC" id="3.6.1.9" evidence="4"/>
<accession>A0A1Y1CKV2</accession>
<organism evidence="5 6">
    <name type="scientific">Labilibaculum antarcticum</name>
    <dbReference type="NCBI Taxonomy" id="1717717"/>
    <lineage>
        <taxon>Bacteria</taxon>
        <taxon>Pseudomonadati</taxon>
        <taxon>Bacteroidota</taxon>
        <taxon>Bacteroidia</taxon>
        <taxon>Marinilabiliales</taxon>
        <taxon>Marinifilaceae</taxon>
        <taxon>Labilibaculum</taxon>
    </lineage>
</organism>
<keyword evidence="6" id="KW-1185">Reference proteome</keyword>
<comment type="catalytic activity">
    <reaction evidence="4">
        <text>dTTP + H2O = dTMP + diphosphate + H(+)</text>
        <dbReference type="Rhea" id="RHEA:28534"/>
        <dbReference type="ChEBI" id="CHEBI:15377"/>
        <dbReference type="ChEBI" id="CHEBI:15378"/>
        <dbReference type="ChEBI" id="CHEBI:33019"/>
        <dbReference type="ChEBI" id="CHEBI:37568"/>
        <dbReference type="ChEBI" id="CHEBI:63528"/>
        <dbReference type="EC" id="3.6.1.9"/>
    </reaction>
</comment>
<dbReference type="KEGG" id="mbas:ALGA_2617"/>
<evidence type="ECO:0000313" key="5">
    <source>
        <dbReference type="EMBL" id="BAX80930.1"/>
    </source>
</evidence>
<dbReference type="GO" id="GO:0009117">
    <property type="term" value="P:nucleotide metabolic process"/>
    <property type="evidence" value="ECO:0007669"/>
    <property type="project" value="UniProtKB-KW"/>
</dbReference>
<dbReference type="CDD" id="cd00555">
    <property type="entry name" value="Maf"/>
    <property type="match status" value="1"/>
</dbReference>
<name>A0A1Y1CKV2_9BACT</name>
<feature type="site" description="Important for substrate specificity" evidence="4">
    <location>
        <position position="77"/>
    </location>
</feature>
<keyword evidence="3 4" id="KW-0546">Nucleotide metabolism</keyword>
<evidence type="ECO:0000256" key="4">
    <source>
        <dbReference type="HAMAP-Rule" id="MF_00528"/>
    </source>
</evidence>
<dbReference type="InterPro" id="IPR029001">
    <property type="entry name" value="ITPase-like_fam"/>
</dbReference>
<dbReference type="GO" id="GO:0036218">
    <property type="term" value="F:dTTP diphosphatase activity"/>
    <property type="evidence" value="ECO:0007669"/>
    <property type="project" value="RHEA"/>
</dbReference>
<dbReference type="PANTHER" id="PTHR43213:SF5">
    <property type="entry name" value="BIFUNCTIONAL DTTP_UTP PYROPHOSPHATASE_METHYLTRANSFERASE PROTEIN-RELATED"/>
    <property type="match status" value="1"/>
</dbReference>
<evidence type="ECO:0000256" key="1">
    <source>
        <dbReference type="ARBA" id="ARBA00001968"/>
    </source>
</evidence>
<gene>
    <name evidence="5" type="ORF">ALGA_2617</name>
</gene>
<comment type="caution">
    <text evidence="4">Lacks conserved residue(s) required for the propagation of feature annotation.</text>
</comment>